<dbReference type="Pfam" id="PF00132">
    <property type="entry name" value="Hexapep"/>
    <property type="match status" value="1"/>
</dbReference>
<dbReference type="PANTHER" id="PTHR23416">
    <property type="entry name" value="SIALIC ACID SYNTHASE-RELATED"/>
    <property type="match status" value="1"/>
</dbReference>
<dbReference type="InterPro" id="IPR051159">
    <property type="entry name" value="Hexapeptide_acetyltransf"/>
</dbReference>
<keyword evidence="3" id="KW-1185">Reference proteome</keyword>
<reference evidence="2" key="1">
    <citation type="journal article" date="2014" name="Int. J. Syst. Evol. Microbiol.">
        <title>Complete genome sequence of Corynebacterium casei LMG S-19264T (=DSM 44701T), isolated from a smear-ripened cheese.</title>
        <authorList>
            <consortium name="US DOE Joint Genome Institute (JGI-PGF)"/>
            <person name="Walter F."/>
            <person name="Albersmeier A."/>
            <person name="Kalinowski J."/>
            <person name="Ruckert C."/>
        </authorList>
    </citation>
    <scope>NUCLEOTIDE SEQUENCE</scope>
    <source>
        <strain evidence="2">CCM 8711</strain>
    </source>
</reference>
<dbReference type="RefSeq" id="WP_188417547.1">
    <property type="nucleotide sequence ID" value="NZ_BMDO01000007.1"/>
</dbReference>
<reference evidence="2" key="2">
    <citation type="submission" date="2020-09" db="EMBL/GenBank/DDBJ databases">
        <authorList>
            <person name="Sun Q."/>
            <person name="Sedlacek I."/>
        </authorList>
    </citation>
    <scope>NUCLEOTIDE SEQUENCE</scope>
    <source>
        <strain evidence="2">CCM 8711</strain>
    </source>
</reference>
<dbReference type="InterPro" id="IPR001451">
    <property type="entry name" value="Hexapep"/>
</dbReference>
<dbReference type="Gene3D" id="2.160.10.10">
    <property type="entry name" value="Hexapeptide repeat proteins"/>
    <property type="match status" value="1"/>
</dbReference>
<evidence type="ECO:0008006" key="4">
    <source>
        <dbReference type="Google" id="ProtNLM"/>
    </source>
</evidence>
<organism evidence="2 3">
    <name type="scientific">Mucilaginibacter galii</name>
    <dbReference type="NCBI Taxonomy" id="2005073"/>
    <lineage>
        <taxon>Bacteria</taxon>
        <taxon>Pseudomonadati</taxon>
        <taxon>Bacteroidota</taxon>
        <taxon>Sphingobacteriia</taxon>
        <taxon>Sphingobacteriales</taxon>
        <taxon>Sphingobacteriaceae</taxon>
        <taxon>Mucilaginibacter</taxon>
    </lineage>
</organism>
<dbReference type="AlphaFoldDB" id="A0A917J982"/>
<accession>A0A917J982</accession>
<dbReference type="SUPFAM" id="SSF51161">
    <property type="entry name" value="Trimeric LpxA-like enzymes"/>
    <property type="match status" value="1"/>
</dbReference>
<keyword evidence="1" id="KW-1133">Transmembrane helix</keyword>
<gene>
    <name evidence="2" type="ORF">GCM10011425_26720</name>
</gene>
<comment type="caution">
    <text evidence="2">The sequence shown here is derived from an EMBL/GenBank/DDBJ whole genome shotgun (WGS) entry which is preliminary data.</text>
</comment>
<evidence type="ECO:0000313" key="3">
    <source>
        <dbReference type="Proteomes" id="UP000662074"/>
    </source>
</evidence>
<keyword evidence="1" id="KW-0812">Transmembrane</keyword>
<feature type="transmembrane region" description="Helical" evidence="1">
    <location>
        <begin position="12"/>
        <end position="30"/>
    </location>
</feature>
<keyword evidence="1" id="KW-0472">Membrane</keyword>
<dbReference type="PANTHER" id="PTHR23416:SF78">
    <property type="entry name" value="LIPOPOLYSACCHARIDE BIOSYNTHESIS O-ACETYL TRANSFERASE WBBJ-RELATED"/>
    <property type="match status" value="1"/>
</dbReference>
<protein>
    <recommendedName>
        <fullName evidence="4">Acyltransferase</fullName>
    </recommendedName>
</protein>
<dbReference type="CDD" id="cd04647">
    <property type="entry name" value="LbH_MAT_like"/>
    <property type="match status" value="1"/>
</dbReference>
<sequence>MNKSFLKSVFQFIGNFLGLILALIFPKLLIKVIQHFGFYIYSGWIKFSLKKCGNSFSIQPSFDYVGLENITIGNNFSSFSRLRMEAYTRHNNNYYTPEIIIGDNVSINYDCHIGCVNKIVIGDNVLLASRVFITDHYHGEVSAQSIMIPPSERIVISKGPVVIENNVWIGEGAAIMPNLTIGANSIVGANAVVTKSFPPNSVIAGVPAKLIKSL</sequence>
<evidence type="ECO:0000256" key="1">
    <source>
        <dbReference type="SAM" id="Phobius"/>
    </source>
</evidence>
<evidence type="ECO:0000313" key="2">
    <source>
        <dbReference type="EMBL" id="GGI51460.1"/>
    </source>
</evidence>
<dbReference type="EMBL" id="BMDO01000007">
    <property type="protein sequence ID" value="GGI51460.1"/>
    <property type="molecule type" value="Genomic_DNA"/>
</dbReference>
<name>A0A917J982_9SPHI</name>
<dbReference type="Proteomes" id="UP000662074">
    <property type="component" value="Unassembled WGS sequence"/>
</dbReference>
<proteinExistence type="predicted"/>
<dbReference type="InterPro" id="IPR011004">
    <property type="entry name" value="Trimer_LpxA-like_sf"/>
</dbReference>